<evidence type="ECO:0000313" key="4">
    <source>
        <dbReference type="Proteomes" id="UP000000763"/>
    </source>
</evidence>
<dbReference type="Proteomes" id="UP000000763">
    <property type="component" value="Chromosome 6"/>
</dbReference>
<feature type="signal peptide" evidence="2">
    <location>
        <begin position="1"/>
        <end position="29"/>
    </location>
</feature>
<keyword evidence="2" id="KW-0732">Signal</keyword>
<feature type="compositionally biased region" description="Polar residues" evidence="1">
    <location>
        <begin position="58"/>
        <end position="76"/>
    </location>
</feature>
<accession>A0A0P0X184</accession>
<reference evidence="4" key="1">
    <citation type="journal article" date="2005" name="Nature">
        <title>The map-based sequence of the rice genome.</title>
        <authorList>
            <consortium name="International rice genome sequencing project (IRGSP)"/>
            <person name="Matsumoto T."/>
            <person name="Wu J."/>
            <person name="Kanamori H."/>
            <person name="Katayose Y."/>
            <person name="Fujisawa M."/>
            <person name="Namiki N."/>
            <person name="Mizuno H."/>
            <person name="Yamamoto K."/>
            <person name="Antonio B.A."/>
            <person name="Baba T."/>
            <person name="Sakata K."/>
            <person name="Nagamura Y."/>
            <person name="Aoki H."/>
            <person name="Arikawa K."/>
            <person name="Arita K."/>
            <person name="Bito T."/>
            <person name="Chiden Y."/>
            <person name="Fujitsuka N."/>
            <person name="Fukunaka R."/>
            <person name="Hamada M."/>
            <person name="Harada C."/>
            <person name="Hayashi A."/>
            <person name="Hijishita S."/>
            <person name="Honda M."/>
            <person name="Hosokawa S."/>
            <person name="Ichikawa Y."/>
            <person name="Idonuma A."/>
            <person name="Iijima M."/>
            <person name="Ikeda M."/>
            <person name="Ikeno M."/>
            <person name="Ito K."/>
            <person name="Ito S."/>
            <person name="Ito T."/>
            <person name="Ito Y."/>
            <person name="Ito Y."/>
            <person name="Iwabuchi A."/>
            <person name="Kamiya K."/>
            <person name="Karasawa W."/>
            <person name="Kurita K."/>
            <person name="Katagiri S."/>
            <person name="Kikuta A."/>
            <person name="Kobayashi H."/>
            <person name="Kobayashi N."/>
            <person name="Machita K."/>
            <person name="Maehara T."/>
            <person name="Masukawa M."/>
            <person name="Mizubayashi T."/>
            <person name="Mukai Y."/>
            <person name="Nagasaki H."/>
            <person name="Nagata Y."/>
            <person name="Naito S."/>
            <person name="Nakashima M."/>
            <person name="Nakama Y."/>
            <person name="Nakamichi Y."/>
            <person name="Nakamura M."/>
            <person name="Meguro A."/>
            <person name="Negishi M."/>
            <person name="Ohta I."/>
            <person name="Ohta T."/>
            <person name="Okamoto M."/>
            <person name="Ono N."/>
            <person name="Saji S."/>
            <person name="Sakaguchi M."/>
            <person name="Sakai K."/>
            <person name="Shibata M."/>
            <person name="Shimokawa T."/>
            <person name="Song J."/>
            <person name="Takazaki Y."/>
            <person name="Terasawa K."/>
            <person name="Tsugane M."/>
            <person name="Tsuji K."/>
            <person name="Ueda S."/>
            <person name="Waki K."/>
            <person name="Yamagata H."/>
            <person name="Yamamoto M."/>
            <person name="Yamamoto S."/>
            <person name="Yamane H."/>
            <person name="Yoshiki S."/>
            <person name="Yoshihara R."/>
            <person name="Yukawa K."/>
            <person name="Zhong H."/>
            <person name="Yano M."/>
            <person name="Yuan Q."/>
            <person name="Ouyang S."/>
            <person name="Liu J."/>
            <person name="Jones K.M."/>
            <person name="Gansberger K."/>
            <person name="Moffat K."/>
            <person name="Hill J."/>
            <person name="Bera J."/>
            <person name="Fadrosh D."/>
            <person name="Jin S."/>
            <person name="Johri S."/>
            <person name="Kim M."/>
            <person name="Overton L."/>
            <person name="Reardon M."/>
            <person name="Tsitrin T."/>
            <person name="Vuong H."/>
            <person name="Weaver B."/>
            <person name="Ciecko A."/>
            <person name="Tallon L."/>
            <person name="Jackson J."/>
            <person name="Pai G."/>
            <person name="Aken S.V."/>
            <person name="Utterback T."/>
            <person name="Reidmuller S."/>
            <person name="Feldblyum T."/>
            <person name="Hsiao J."/>
            <person name="Zismann V."/>
            <person name="Iobst S."/>
            <person name="de Vazeille A.R."/>
            <person name="Buell C.R."/>
            <person name="Ying K."/>
            <person name="Li Y."/>
            <person name="Lu T."/>
            <person name="Huang Y."/>
            <person name="Zhao Q."/>
            <person name="Feng Q."/>
            <person name="Zhang L."/>
            <person name="Zhu J."/>
            <person name="Weng Q."/>
            <person name="Mu J."/>
            <person name="Lu Y."/>
            <person name="Fan D."/>
            <person name="Liu Y."/>
            <person name="Guan J."/>
            <person name="Zhang Y."/>
            <person name="Yu S."/>
            <person name="Liu X."/>
            <person name="Zhang Y."/>
            <person name="Hong G."/>
            <person name="Han B."/>
            <person name="Choisne N."/>
            <person name="Demange N."/>
            <person name="Orjeda G."/>
            <person name="Samain S."/>
            <person name="Cattolico L."/>
            <person name="Pelletier E."/>
            <person name="Couloux A."/>
            <person name="Segurens B."/>
            <person name="Wincker P."/>
            <person name="D'Hont A."/>
            <person name="Scarpelli C."/>
            <person name="Weissenbach J."/>
            <person name="Salanoubat M."/>
            <person name="Quetier F."/>
            <person name="Yu Y."/>
            <person name="Kim H.R."/>
            <person name="Rambo T."/>
            <person name="Currie J."/>
            <person name="Collura K."/>
            <person name="Luo M."/>
            <person name="Yang T."/>
            <person name="Ammiraju J.S.S."/>
            <person name="Engler F."/>
            <person name="Soderlund C."/>
            <person name="Wing R.A."/>
            <person name="Palmer L.E."/>
            <person name="de la Bastide M."/>
            <person name="Spiegel L."/>
            <person name="Nascimento L."/>
            <person name="Zutavern T."/>
            <person name="O'Shaughnessy A."/>
            <person name="Dike S."/>
            <person name="Dedhia N."/>
            <person name="Preston R."/>
            <person name="Balija V."/>
            <person name="McCombie W.R."/>
            <person name="Chow T."/>
            <person name="Chen H."/>
            <person name="Chung M."/>
            <person name="Chen C."/>
            <person name="Shaw J."/>
            <person name="Wu H."/>
            <person name="Hsiao K."/>
            <person name="Chao Y."/>
            <person name="Chu M."/>
            <person name="Cheng C."/>
            <person name="Hour A."/>
            <person name="Lee P."/>
            <person name="Lin S."/>
            <person name="Lin Y."/>
            <person name="Liou J."/>
            <person name="Liu S."/>
            <person name="Hsing Y."/>
            <person name="Raghuvanshi S."/>
            <person name="Mohanty A."/>
            <person name="Bharti A.K."/>
            <person name="Gaur A."/>
            <person name="Gupta V."/>
            <person name="Kumar D."/>
            <person name="Ravi V."/>
            <person name="Vij S."/>
            <person name="Kapur A."/>
            <person name="Khurana P."/>
            <person name="Khurana P."/>
            <person name="Khurana J.P."/>
            <person name="Tyagi A.K."/>
            <person name="Gaikwad K."/>
            <person name="Singh A."/>
            <person name="Dalal V."/>
            <person name="Srivastava S."/>
            <person name="Dixit A."/>
            <person name="Pal A.K."/>
            <person name="Ghazi I.A."/>
            <person name="Yadav M."/>
            <person name="Pandit A."/>
            <person name="Bhargava A."/>
            <person name="Sureshbabu K."/>
            <person name="Batra K."/>
            <person name="Sharma T.R."/>
            <person name="Mohapatra T."/>
            <person name="Singh N.K."/>
            <person name="Messing J."/>
            <person name="Nelson A.B."/>
            <person name="Fuks G."/>
            <person name="Kavchok S."/>
            <person name="Keizer G."/>
            <person name="Linton E."/>
            <person name="Llaca V."/>
            <person name="Song R."/>
            <person name="Tanyolac B."/>
            <person name="Young S."/>
            <person name="Ho-Il K."/>
            <person name="Hahn J.H."/>
            <person name="Sangsakoo G."/>
            <person name="Vanavichit A."/>
            <person name="de Mattos Luiz.A.T."/>
            <person name="Zimmer P.D."/>
            <person name="Malone G."/>
            <person name="Dellagostin O."/>
            <person name="de Oliveira A.C."/>
            <person name="Bevan M."/>
            <person name="Bancroft I."/>
            <person name="Minx P."/>
            <person name="Cordum H."/>
            <person name="Wilson R."/>
            <person name="Cheng Z."/>
            <person name="Jin W."/>
            <person name="Jiang J."/>
            <person name="Leong S.A."/>
            <person name="Iwama H."/>
            <person name="Gojobori T."/>
            <person name="Itoh T."/>
            <person name="Niimura Y."/>
            <person name="Fujii Y."/>
            <person name="Habara T."/>
            <person name="Sakai H."/>
            <person name="Sato Y."/>
            <person name="Wilson G."/>
            <person name="Kumar K."/>
            <person name="McCouch S."/>
            <person name="Juretic N."/>
            <person name="Hoen D."/>
            <person name="Wright S."/>
            <person name="Bruskiewich R."/>
            <person name="Bureau T."/>
            <person name="Miyao A."/>
            <person name="Hirochika H."/>
            <person name="Nishikawa T."/>
            <person name="Kadowaki K."/>
            <person name="Sugiura M."/>
            <person name="Burr B."/>
            <person name="Sasaki T."/>
        </authorList>
    </citation>
    <scope>NUCLEOTIDE SEQUENCE [LARGE SCALE GENOMIC DNA]</scope>
    <source>
        <strain evidence="4">cv. Nipponbare</strain>
    </source>
</reference>
<feature type="region of interest" description="Disordered" evidence="1">
    <location>
        <begin position="54"/>
        <end position="76"/>
    </location>
</feature>
<evidence type="ECO:0000313" key="3">
    <source>
        <dbReference type="EMBL" id="BAD53640.1"/>
    </source>
</evidence>
<name>A0A0P0X184_ORYSJ</name>
<evidence type="ECO:0000256" key="2">
    <source>
        <dbReference type="SAM" id="SignalP"/>
    </source>
</evidence>
<dbReference type="OMA" id="RAPMICM"/>
<reference evidence="4" key="2">
    <citation type="journal article" date="2008" name="Nucleic Acids Res.">
        <title>The rice annotation project database (RAP-DB): 2008 update.</title>
        <authorList>
            <consortium name="The rice annotation project (RAP)"/>
        </authorList>
    </citation>
    <scope>GENOME REANNOTATION</scope>
    <source>
        <strain evidence="4">cv. Nipponbare</strain>
    </source>
</reference>
<evidence type="ECO:0000256" key="1">
    <source>
        <dbReference type="SAM" id="MobiDB-lite"/>
    </source>
</evidence>
<gene>
    <name evidence="3" type="primary">P0655A07.22</name>
</gene>
<dbReference type="EMBL" id="AP003634">
    <property type="protein sequence ID" value="BAD53640.1"/>
    <property type="molecule type" value="Genomic_DNA"/>
</dbReference>
<dbReference type="AlphaFoldDB" id="A0A0P0X184"/>
<proteinExistence type="predicted"/>
<dbReference type="Gramene" id="Os06t0710001-00">
    <property type="protein sequence ID" value="Os06t0710001-00"/>
    <property type="gene ID" value="Os06g0710001"/>
</dbReference>
<organism evidence="3 4">
    <name type="scientific">Oryza sativa subsp. japonica</name>
    <name type="common">Rice</name>
    <dbReference type="NCBI Taxonomy" id="39947"/>
    <lineage>
        <taxon>Eukaryota</taxon>
        <taxon>Viridiplantae</taxon>
        <taxon>Streptophyta</taxon>
        <taxon>Embryophyta</taxon>
        <taxon>Tracheophyta</taxon>
        <taxon>Spermatophyta</taxon>
        <taxon>Magnoliopsida</taxon>
        <taxon>Liliopsida</taxon>
        <taxon>Poales</taxon>
        <taxon>Poaceae</taxon>
        <taxon>BOP clade</taxon>
        <taxon>Oryzoideae</taxon>
        <taxon>Oryzeae</taxon>
        <taxon>Oryzinae</taxon>
        <taxon>Oryza</taxon>
        <taxon>Oryza sativa</taxon>
    </lineage>
</organism>
<sequence>MAISSKNVAVFKLLLSVIFFMQHSVPVHARKLVVRAPMICMHPPCTRRNALEVPAEQVDSTTPGHSPSIGHNTPPN</sequence>
<protein>
    <submittedName>
        <fullName evidence="3">Uncharacterized protein</fullName>
    </submittedName>
</protein>
<feature type="chain" id="PRO_5024463623" evidence="2">
    <location>
        <begin position="30"/>
        <end position="76"/>
    </location>
</feature>